<name>A0A1I6RS64_9RHOB</name>
<accession>A0A1I6RS64</accession>
<proteinExistence type="predicted"/>
<evidence type="ECO:0000313" key="2">
    <source>
        <dbReference type="Proteomes" id="UP000199392"/>
    </source>
</evidence>
<reference evidence="2" key="1">
    <citation type="submission" date="2016-10" db="EMBL/GenBank/DDBJ databases">
        <authorList>
            <person name="Varghese N."/>
            <person name="Submissions S."/>
        </authorList>
    </citation>
    <scope>NUCLEOTIDE SEQUENCE [LARGE SCALE GENOMIC DNA]</scope>
    <source>
        <strain evidence="2">DSM 26894</strain>
    </source>
</reference>
<organism evidence="1 2">
    <name type="scientific">Alloyangia pacifica</name>
    <dbReference type="NCBI Taxonomy" id="311180"/>
    <lineage>
        <taxon>Bacteria</taxon>
        <taxon>Pseudomonadati</taxon>
        <taxon>Pseudomonadota</taxon>
        <taxon>Alphaproteobacteria</taxon>
        <taxon>Rhodobacterales</taxon>
        <taxon>Roseobacteraceae</taxon>
        <taxon>Alloyangia</taxon>
    </lineage>
</organism>
<keyword evidence="2" id="KW-1185">Reference proteome</keyword>
<evidence type="ECO:0000313" key="1">
    <source>
        <dbReference type="EMBL" id="SFS67573.1"/>
    </source>
</evidence>
<sequence length="67" mass="7274">MVQREPGGRRSVGWRFDIRAMHFIPAKSGQHSSVTLRAPKRQPGGFALIPGGALHCNAMLDSPPPAR</sequence>
<dbReference type="EMBL" id="FOZW01000003">
    <property type="protein sequence ID" value="SFS67573.1"/>
    <property type="molecule type" value="Genomic_DNA"/>
</dbReference>
<gene>
    <name evidence="1" type="ORF">SAMN04488050_103350</name>
</gene>
<dbReference type="AlphaFoldDB" id="A0A1I6RS64"/>
<dbReference type="Proteomes" id="UP000199392">
    <property type="component" value="Unassembled WGS sequence"/>
</dbReference>
<protein>
    <submittedName>
        <fullName evidence="1">Uncharacterized protein</fullName>
    </submittedName>
</protein>
<dbReference type="STRING" id="311180.SAMN04488050_103350"/>